<dbReference type="EMBL" id="BSSA01000042">
    <property type="protein sequence ID" value="GLW74944.1"/>
    <property type="molecule type" value="Genomic_DNA"/>
</dbReference>
<sequence>MQSRETAAVLAPLLGEGVQIQPCGAELITHRDHFLVTLDGPQSLDFRMIARGHQGAHVCDGVRLLEPATVAGVACGCPPTWRQRRAASRAGQGPKPEITVRFRLAEALEIGYFDLVSSSWTLIKDIEVVAAALRASGSPPMAWLGVDRGVFTTAEGVEVTGRWPTLRLPKQVRDHRSP</sequence>
<evidence type="ECO:0000313" key="1">
    <source>
        <dbReference type="EMBL" id="GLW74944.1"/>
    </source>
</evidence>
<comment type="caution">
    <text evidence="1">The sequence shown here is derived from an EMBL/GenBank/DDBJ whole genome shotgun (WGS) entry which is preliminary data.</text>
</comment>
<dbReference type="AlphaFoldDB" id="A0A9W6V400"/>
<protein>
    <submittedName>
        <fullName evidence="1">Uncharacterized protein</fullName>
    </submittedName>
</protein>
<evidence type="ECO:0000313" key="2">
    <source>
        <dbReference type="Proteomes" id="UP001165041"/>
    </source>
</evidence>
<proteinExistence type="predicted"/>
<reference evidence="1" key="1">
    <citation type="submission" date="2023-02" db="EMBL/GenBank/DDBJ databases">
        <title>Kitasatospora phosalacinea NBRC 14627.</title>
        <authorList>
            <person name="Ichikawa N."/>
            <person name="Sato H."/>
            <person name="Tonouchi N."/>
        </authorList>
    </citation>
    <scope>NUCLEOTIDE SEQUENCE</scope>
    <source>
        <strain evidence="1">NBRC 14627</strain>
    </source>
</reference>
<organism evidence="1 2">
    <name type="scientific">Kitasatospora phosalacinea</name>
    <dbReference type="NCBI Taxonomy" id="2065"/>
    <lineage>
        <taxon>Bacteria</taxon>
        <taxon>Bacillati</taxon>
        <taxon>Actinomycetota</taxon>
        <taxon>Actinomycetes</taxon>
        <taxon>Kitasatosporales</taxon>
        <taxon>Streptomycetaceae</taxon>
        <taxon>Kitasatospora</taxon>
    </lineage>
</organism>
<accession>A0A9W6V400</accession>
<name>A0A9W6V400_9ACTN</name>
<gene>
    <name evidence="1" type="ORF">Kpho02_72410</name>
</gene>
<dbReference type="Proteomes" id="UP001165041">
    <property type="component" value="Unassembled WGS sequence"/>
</dbReference>